<feature type="transmembrane region" description="Helical" evidence="6">
    <location>
        <begin position="45"/>
        <end position="66"/>
    </location>
</feature>
<dbReference type="InterPro" id="IPR001851">
    <property type="entry name" value="ABC_transp_permease"/>
</dbReference>
<keyword evidence="2" id="KW-1003">Cell membrane</keyword>
<evidence type="ECO:0000256" key="2">
    <source>
        <dbReference type="ARBA" id="ARBA00022475"/>
    </source>
</evidence>
<dbReference type="GO" id="GO:0005886">
    <property type="term" value="C:plasma membrane"/>
    <property type="evidence" value="ECO:0007669"/>
    <property type="project" value="UniProtKB-SubCell"/>
</dbReference>
<evidence type="ECO:0000256" key="5">
    <source>
        <dbReference type="ARBA" id="ARBA00023136"/>
    </source>
</evidence>
<dbReference type="GO" id="GO:0022857">
    <property type="term" value="F:transmembrane transporter activity"/>
    <property type="evidence" value="ECO:0007669"/>
    <property type="project" value="InterPro"/>
</dbReference>
<dbReference type="CDD" id="cd06579">
    <property type="entry name" value="TM_PBP1_transp_AraH_like"/>
    <property type="match status" value="1"/>
</dbReference>
<sequence length="323" mass="33790">MTTIKEKFRSLDNEQLQRLTVLLALILLCIFFAFKSPYFLSADNFLLIITQTAVTGITAYGMVFVIISQAVDLSIGSTIAVAGVACAMMISAGIPLPLAILFCILLGAVIGVINGFCVSKMGLPPFVATLGMQMVLRGLALVVTDASPVYVTNSDFFKKIAQGKLFGVIQFPAIYLVVLGIISAFILKKTVIGRHIYAVGSNEDAAKLSGINTAKIRMFAYSYSGIMAAIAGIVLAARVNSGQPTIATGYECNAIAASVIGGASMTGGHGTVSGTILGALVMGILLNGLNLMSVSQNWQTVITGLVVIGAVYMDKLRNAKSGS</sequence>
<evidence type="ECO:0000313" key="7">
    <source>
        <dbReference type="EMBL" id="MBU9737003.1"/>
    </source>
</evidence>
<accession>A0A949JXI4</accession>
<keyword evidence="3 6" id="KW-0812">Transmembrane</keyword>
<keyword evidence="8" id="KW-1185">Reference proteome</keyword>
<evidence type="ECO:0000256" key="4">
    <source>
        <dbReference type="ARBA" id="ARBA00022989"/>
    </source>
</evidence>
<feature type="transmembrane region" description="Helical" evidence="6">
    <location>
        <begin position="21"/>
        <end position="39"/>
    </location>
</feature>
<feature type="transmembrane region" description="Helical" evidence="6">
    <location>
        <begin position="73"/>
        <end position="92"/>
    </location>
</feature>
<dbReference type="Proteomes" id="UP000712157">
    <property type="component" value="Unassembled WGS sequence"/>
</dbReference>
<evidence type="ECO:0000256" key="1">
    <source>
        <dbReference type="ARBA" id="ARBA00004651"/>
    </source>
</evidence>
<proteinExistence type="predicted"/>
<gene>
    <name evidence="7" type="ORF">KTH89_10665</name>
</gene>
<evidence type="ECO:0000313" key="8">
    <source>
        <dbReference type="Proteomes" id="UP000712157"/>
    </source>
</evidence>
<dbReference type="PANTHER" id="PTHR32196">
    <property type="entry name" value="ABC TRANSPORTER PERMEASE PROTEIN YPHD-RELATED-RELATED"/>
    <property type="match status" value="1"/>
</dbReference>
<reference evidence="7" key="1">
    <citation type="submission" date="2021-06" db="EMBL/GenBank/DDBJ databases">
        <title>Description of novel taxa of the family Lachnospiraceae.</title>
        <authorList>
            <person name="Chaplin A.V."/>
            <person name="Sokolova S.R."/>
            <person name="Pikina A.P."/>
            <person name="Korzhanova M."/>
            <person name="Belova V."/>
            <person name="Korostin D."/>
            <person name="Efimov B.A."/>
        </authorList>
    </citation>
    <scope>NUCLEOTIDE SEQUENCE</scope>
    <source>
        <strain evidence="7">ASD5720</strain>
    </source>
</reference>
<name>A0A949JXI4_9FIRM</name>
<dbReference type="Pfam" id="PF02653">
    <property type="entry name" value="BPD_transp_2"/>
    <property type="match status" value="1"/>
</dbReference>
<keyword evidence="4 6" id="KW-1133">Transmembrane helix</keyword>
<feature type="transmembrane region" description="Helical" evidence="6">
    <location>
        <begin position="98"/>
        <end position="118"/>
    </location>
</feature>
<feature type="transmembrane region" description="Helical" evidence="6">
    <location>
        <begin position="218"/>
        <end position="237"/>
    </location>
</feature>
<evidence type="ECO:0000256" key="6">
    <source>
        <dbReference type="SAM" id="Phobius"/>
    </source>
</evidence>
<evidence type="ECO:0000256" key="3">
    <source>
        <dbReference type="ARBA" id="ARBA00022692"/>
    </source>
</evidence>
<comment type="caution">
    <text evidence="7">The sequence shown here is derived from an EMBL/GenBank/DDBJ whole genome shotgun (WGS) entry which is preliminary data.</text>
</comment>
<dbReference type="AlphaFoldDB" id="A0A949JXI4"/>
<comment type="subcellular location">
    <subcellularLocation>
        <location evidence="1">Cell membrane</location>
        <topology evidence="1">Multi-pass membrane protein</topology>
    </subcellularLocation>
</comment>
<organism evidence="7 8">
    <name type="scientific">Diplocloster agilis</name>
    <dbReference type="NCBI Taxonomy" id="2850323"/>
    <lineage>
        <taxon>Bacteria</taxon>
        <taxon>Bacillati</taxon>
        <taxon>Bacillota</taxon>
        <taxon>Clostridia</taxon>
        <taxon>Lachnospirales</taxon>
        <taxon>Lachnospiraceae</taxon>
        <taxon>Diplocloster</taxon>
    </lineage>
</organism>
<dbReference type="RefSeq" id="WP_158342685.1">
    <property type="nucleotide sequence ID" value="NZ_JAHQCW010000015.1"/>
</dbReference>
<dbReference type="EMBL" id="JAHQCW010000015">
    <property type="protein sequence ID" value="MBU9737003.1"/>
    <property type="molecule type" value="Genomic_DNA"/>
</dbReference>
<keyword evidence="5 6" id="KW-0472">Membrane</keyword>
<dbReference type="PANTHER" id="PTHR32196:SF72">
    <property type="entry name" value="RIBOSE IMPORT PERMEASE PROTEIN RBSC"/>
    <property type="match status" value="1"/>
</dbReference>
<feature type="transmembrane region" description="Helical" evidence="6">
    <location>
        <begin position="164"/>
        <end position="187"/>
    </location>
</feature>
<feature type="transmembrane region" description="Helical" evidence="6">
    <location>
        <begin position="125"/>
        <end position="144"/>
    </location>
</feature>
<protein>
    <submittedName>
        <fullName evidence="7">ABC transporter permease</fullName>
    </submittedName>
</protein>